<feature type="transmembrane region" description="Helical" evidence="2">
    <location>
        <begin position="43"/>
        <end position="66"/>
    </location>
</feature>
<dbReference type="Proteomes" id="UP000813444">
    <property type="component" value="Unassembled WGS sequence"/>
</dbReference>
<protein>
    <submittedName>
        <fullName evidence="3">Uncharacterized protein</fullName>
    </submittedName>
</protein>
<accession>A0A8K0T340</accession>
<evidence type="ECO:0000313" key="3">
    <source>
        <dbReference type="EMBL" id="KAH7325615.1"/>
    </source>
</evidence>
<evidence type="ECO:0000256" key="1">
    <source>
        <dbReference type="SAM" id="MobiDB-lite"/>
    </source>
</evidence>
<organism evidence="3 4">
    <name type="scientific">Stachybotrys elegans</name>
    <dbReference type="NCBI Taxonomy" id="80388"/>
    <lineage>
        <taxon>Eukaryota</taxon>
        <taxon>Fungi</taxon>
        <taxon>Dikarya</taxon>
        <taxon>Ascomycota</taxon>
        <taxon>Pezizomycotina</taxon>
        <taxon>Sordariomycetes</taxon>
        <taxon>Hypocreomycetidae</taxon>
        <taxon>Hypocreales</taxon>
        <taxon>Stachybotryaceae</taxon>
        <taxon>Stachybotrys</taxon>
    </lineage>
</organism>
<gene>
    <name evidence="3" type="ORF">B0I35DRAFT_420829</name>
</gene>
<evidence type="ECO:0000313" key="4">
    <source>
        <dbReference type="Proteomes" id="UP000813444"/>
    </source>
</evidence>
<evidence type="ECO:0000256" key="2">
    <source>
        <dbReference type="SAM" id="Phobius"/>
    </source>
</evidence>
<name>A0A8K0T340_9HYPO</name>
<sequence length="181" mass="20497">MPVIGNQYGRYVALPGLGTGIILAGYFIFRWSLGDFEGHERGAIIAGAIIGVALILSMGIGAYYAWRETLKLPFSERSTVWWTNIWSRKRQSRAVRQMLDIEDEGNKITDSEMERMNEKFLRNNKKEKSTADHFHDADLESGVSHEYAPSVSRPRTPQDAHLSSKSQAEWRDPNPTSLLNV</sequence>
<dbReference type="AlphaFoldDB" id="A0A8K0T340"/>
<keyword evidence="2" id="KW-0812">Transmembrane</keyword>
<proteinExistence type="predicted"/>
<feature type="region of interest" description="Disordered" evidence="1">
    <location>
        <begin position="122"/>
        <end position="181"/>
    </location>
</feature>
<feature type="compositionally biased region" description="Basic and acidic residues" evidence="1">
    <location>
        <begin position="122"/>
        <end position="138"/>
    </location>
</feature>
<dbReference type="EMBL" id="JAGPNK010000002">
    <property type="protein sequence ID" value="KAH7325615.1"/>
    <property type="molecule type" value="Genomic_DNA"/>
</dbReference>
<comment type="caution">
    <text evidence="3">The sequence shown here is derived from an EMBL/GenBank/DDBJ whole genome shotgun (WGS) entry which is preliminary data.</text>
</comment>
<dbReference type="OrthoDB" id="10479140at2759"/>
<keyword evidence="2" id="KW-1133">Transmembrane helix</keyword>
<reference evidence="3" key="1">
    <citation type="journal article" date="2021" name="Nat. Commun.">
        <title>Genetic determinants of endophytism in the Arabidopsis root mycobiome.</title>
        <authorList>
            <person name="Mesny F."/>
            <person name="Miyauchi S."/>
            <person name="Thiergart T."/>
            <person name="Pickel B."/>
            <person name="Atanasova L."/>
            <person name="Karlsson M."/>
            <person name="Huettel B."/>
            <person name="Barry K.W."/>
            <person name="Haridas S."/>
            <person name="Chen C."/>
            <person name="Bauer D."/>
            <person name="Andreopoulos W."/>
            <person name="Pangilinan J."/>
            <person name="LaButti K."/>
            <person name="Riley R."/>
            <person name="Lipzen A."/>
            <person name="Clum A."/>
            <person name="Drula E."/>
            <person name="Henrissat B."/>
            <person name="Kohler A."/>
            <person name="Grigoriev I.V."/>
            <person name="Martin F.M."/>
            <person name="Hacquard S."/>
        </authorList>
    </citation>
    <scope>NUCLEOTIDE SEQUENCE</scope>
    <source>
        <strain evidence="3">MPI-CAGE-CH-0235</strain>
    </source>
</reference>
<keyword evidence="2" id="KW-0472">Membrane</keyword>
<feature type="transmembrane region" description="Helical" evidence="2">
    <location>
        <begin position="12"/>
        <end position="31"/>
    </location>
</feature>
<keyword evidence="4" id="KW-1185">Reference proteome</keyword>